<reference evidence="3 4" key="1">
    <citation type="submission" date="2024-04" db="EMBL/GenBank/DDBJ databases">
        <title>Symmetric and asymmetric DNA N6-adenine methylation regulates different biological responses in Mucorales.</title>
        <authorList>
            <consortium name="Lawrence Berkeley National Laboratory"/>
            <person name="Lax C."/>
            <person name="Mondo S.J."/>
            <person name="Osorio-Concepcion M."/>
            <person name="Muszewska A."/>
            <person name="Corrochano-Luque M."/>
            <person name="Gutierrez G."/>
            <person name="Riley R."/>
            <person name="Lipzen A."/>
            <person name="Guo J."/>
            <person name="Hundley H."/>
            <person name="Amirebrahimi M."/>
            <person name="Ng V."/>
            <person name="Lorenzo-Gutierrez D."/>
            <person name="Binder U."/>
            <person name="Yang J."/>
            <person name="Song Y."/>
            <person name="Canovas D."/>
            <person name="Navarro E."/>
            <person name="Freitag M."/>
            <person name="Gabaldon T."/>
            <person name="Grigoriev I.V."/>
            <person name="Corrochano L.M."/>
            <person name="Nicolas F.E."/>
            <person name="Garre V."/>
        </authorList>
    </citation>
    <scope>NUCLEOTIDE SEQUENCE [LARGE SCALE GENOMIC DNA]</scope>
    <source>
        <strain evidence="3 4">L51</strain>
    </source>
</reference>
<dbReference type="InterPro" id="IPR045046">
    <property type="entry name" value="Vps9-like"/>
</dbReference>
<dbReference type="Pfam" id="PF02204">
    <property type="entry name" value="VPS9"/>
    <property type="match status" value="1"/>
</dbReference>
<evidence type="ECO:0000256" key="1">
    <source>
        <dbReference type="SAM" id="MobiDB-lite"/>
    </source>
</evidence>
<dbReference type="PANTHER" id="PTHR23101">
    <property type="entry name" value="RAB GDP/GTP EXCHANGE FACTOR"/>
    <property type="match status" value="1"/>
</dbReference>
<organism evidence="3 4">
    <name type="scientific">Phycomyces blakesleeanus</name>
    <dbReference type="NCBI Taxonomy" id="4837"/>
    <lineage>
        <taxon>Eukaryota</taxon>
        <taxon>Fungi</taxon>
        <taxon>Fungi incertae sedis</taxon>
        <taxon>Mucoromycota</taxon>
        <taxon>Mucoromycotina</taxon>
        <taxon>Mucoromycetes</taxon>
        <taxon>Mucorales</taxon>
        <taxon>Phycomycetaceae</taxon>
        <taxon>Phycomyces</taxon>
    </lineage>
</organism>
<feature type="region of interest" description="Disordered" evidence="1">
    <location>
        <begin position="1"/>
        <end position="23"/>
    </location>
</feature>
<feature type="non-terminal residue" evidence="3">
    <location>
        <position position="1"/>
    </location>
</feature>
<feature type="domain" description="VPS9" evidence="2">
    <location>
        <begin position="1"/>
        <end position="73"/>
    </location>
</feature>
<gene>
    <name evidence="3" type="ORF">J3Q64DRAFT_1626509</name>
</gene>
<comment type="caution">
    <text evidence="3">The sequence shown here is derived from an EMBL/GenBank/DDBJ whole genome shotgun (WGS) entry which is preliminary data.</text>
</comment>
<dbReference type="SUPFAM" id="SSF109993">
    <property type="entry name" value="VPS9 domain"/>
    <property type="match status" value="1"/>
</dbReference>
<dbReference type="Proteomes" id="UP001448207">
    <property type="component" value="Unassembled WGS sequence"/>
</dbReference>
<evidence type="ECO:0000313" key="3">
    <source>
        <dbReference type="EMBL" id="KAL0076871.1"/>
    </source>
</evidence>
<feature type="non-terminal residue" evidence="3">
    <location>
        <position position="73"/>
    </location>
</feature>
<accession>A0ABR3AKS0</accession>
<evidence type="ECO:0000259" key="2">
    <source>
        <dbReference type="PROSITE" id="PS51205"/>
    </source>
</evidence>
<dbReference type="PANTHER" id="PTHR23101:SF25">
    <property type="entry name" value="GTPASE-ACTIVATING PROTEIN AND VPS9 DOMAIN-CONTAINING PROTEIN 1"/>
    <property type="match status" value="1"/>
</dbReference>
<dbReference type="InterPro" id="IPR003123">
    <property type="entry name" value="VPS9"/>
</dbReference>
<sequence length="73" mass="8422">ENKVKENEDETKEKPNSDNQNLHSASADVLLPLLIFTIVKSNPTNFLSNLRFIQRYRRQSHITGQASYCLTNM</sequence>
<dbReference type="Gene3D" id="1.20.1050.80">
    <property type="entry name" value="VPS9 domain"/>
    <property type="match status" value="1"/>
</dbReference>
<proteinExistence type="predicted"/>
<feature type="compositionally biased region" description="Basic and acidic residues" evidence="1">
    <location>
        <begin position="1"/>
        <end position="16"/>
    </location>
</feature>
<dbReference type="InterPro" id="IPR037191">
    <property type="entry name" value="VPS9_dom_sf"/>
</dbReference>
<dbReference type="PROSITE" id="PS51205">
    <property type="entry name" value="VPS9"/>
    <property type="match status" value="1"/>
</dbReference>
<dbReference type="EMBL" id="JBCLYO010000029">
    <property type="protein sequence ID" value="KAL0076871.1"/>
    <property type="molecule type" value="Genomic_DNA"/>
</dbReference>
<name>A0ABR3AKS0_PHYBL</name>
<keyword evidence="4" id="KW-1185">Reference proteome</keyword>
<evidence type="ECO:0000313" key="4">
    <source>
        <dbReference type="Proteomes" id="UP001448207"/>
    </source>
</evidence>
<protein>
    <recommendedName>
        <fullName evidence="2">VPS9 domain-containing protein</fullName>
    </recommendedName>
</protein>